<dbReference type="Proteomes" id="UP000604046">
    <property type="component" value="Unassembled WGS sequence"/>
</dbReference>
<keyword evidence="1" id="KW-0812">Transmembrane</keyword>
<dbReference type="OrthoDB" id="442819at2759"/>
<keyword evidence="1" id="KW-0472">Membrane</keyword>
<feature type="transmembrane region" description="Helical" evidence="1">
    <location>
        <begin position="33"/>
        <end position="52"/>
    </location>
</feature>
<feature type="non-terminal residue" evidence="2">
    <location>
        <position position="107"/>
    </location>
</feature>
<organism evidence="2 3">
    <name type="scientific">Symbiodinium natans</name>
    <dbReference type="NCBI Taxonomy" id="878477"/>
    <lineage>
        <taxon>Eukaryota</taxon>
        <taxon>Sar</taxon>
        <taxon>Alveolata</taxon>
        <taxon>Dinophyceae</taxon>
        <taxon>Suessiales</taxon>
        <taxon>Symbiodiniaceae</taxon>
        <taxon>Symbiodinium</taxon>
    </lineage>
</organism>
<sequence length="107" mass="12239">VKYQRGFESGFADGKKEALRLRQVTSHYSWSDYAFDLVTDVVILMLVLLGFGRLERCFYRTKEPQELAAPGAQEVQDPRANYFSAKAVTRAYDASVHHENHPNHPHS</sequence>
<gene>
    <name evidence="2" type="ORF">SNAT2548_LOCUS25210</name>
</gene>
<dbReference type="AlphaFoldDB" id="A0A812RXY1"/>
<name>A0A812RXY1_9DINO</name>
<evidence type="ECO:0000256" key="1">
    <source>
        <dbReference type="SAM" id="Phobius"/>
    </source>
</evidence>
<comment type="caution">
    <text evidence="2">The sequence shown here is derived from an EMBL/GenBank/DDBJ whole genome shotgun (WGS) entry which is preliminary data.</text>
</comment>
<evidence type="ECO:0000313" key="2">
    <source>
        <dbReference type="EMBL" id="CAE7456735.1"/>
    </source>
</evidence>
<dbReference type="EMBL" id="CAJNDS010002383">
    <property type="protein sequence ID" value="CAE7456735.1"/>
    <property type="molecule type" value="Genomic_DNA"/>
</dbReference>
<protein>
    <submittedName>
        <fullName evidence="2">Uncharacterized protein</fullName>
    </submittedName>
</protein>
<accession>A0A812RXY1</accession>
<reference evidence="2" key="1">
    <citation type="submission" date="2021-02" db="EMBL/GenBank/DDBJ databases">
        <authorList>
            <person name="Dougan E. K."/>
            <person name="Rhodes N."/>
            <person name="Thang M."/>
            <person name="Chan C."/>
        </authorList>
    </citation>
    <scope>NUCLEOTIDE SEQUENCE</scope>
</reference>
<evidence type="ECO:0000313" key="3">
    <source>
        <dbReference type="Proteomes" id="UP000604046"/>
    </source>
</evidence>
<keyword evidence="1" id="KW-1133">Transmembrane helix</keyword>
<keyword evidence="3" id="KW-1185">Reference proteome</keyword>
<proteinExistence type="predicted"/>